<keyword evidence="2" id="KW-0812">Transmembrane</keyword>
<dbReference type="AlphaFoldDB" id="A0A2N9HGL5"/>
<feature type="compositionally biased region" description="Basic and acidic residues" evidence="1">
    <location>
        <begin position="73"/>
        <end position="90"/>
    </location>
</feature>
<keyword evidence="2" id="KW-0472">Membrane</keyword>
<feature type="region of interest" description="Disordered" evidence="1">
    <location>
        <begin position="1"/>
        <end position="108"/>
    </location>
</feature>
<protein>
    <recommendedName>
        <fullName evidence="4">Transmembrane protein</fullName>
    </recommendedName>
</protein>
<feature type="compositionally biased region" description="Basic and acidic residues" evidence="1">
    <location>
        <begin position="44"/>
        <end position="60"/>
    </location>
</feature>
<sequence>MNNNRRRSVQHPRRGSDTMLKSNETNSISKDALRDEGCPWLINGDHDGEDHEGQSRDPQWRRRNPQRAATAKASRDPQRAAEKKPTRGGDDEGEQRPTTGGGEETQASEILNTDILSHSLFGLDSKVGIFKFKKVSFLLLHLPKLWILESESQPFAALGFFSTALCGSLLAFVVAAPCGFLLRRPLWVSARLRRRRPLWVSSPPLWVSALSFVVFAVMISAEMREKTEMRSQRDRGKKKSKRLKNKTITPFSETN</sequence>
<feature type="transmembrane region" description="Helical" evidence="2">
    <location>
        <begin position="155"/>
        <end position="182"/>
    </location>
</feature>
<feature type="compositionally biased region" description="Polar residues" evidence="1">
    <location>
        <begin position="19"/>
        <end position="29"/>
    </location>
</feature>
<dbReference type="EMBL" id="OIVN01003371">
    <property type="protein sequence ID" value="SPD10794.1"/>
    <property type="molecule type" value="Genomic_DNA"/>
</dbReference>
<keyword evidence="2" id="KW-1133">Transmembrane helix</keyword>
<gene>
    <name evidence="3" type="ORF">FSB_LOCUS38676</name>
</gene>
<organism evidence="3">
    <name type="scientific">Fagus sylvatica</name>
    <name type="common">Beechnut</name>
    <dbReference type="NCBI Taxonomy" id="28930"/>
    <lineage>
        <taxon>Eukaryota</taxon>
        <taxon>Viridiplantae</taxon>
        <taxon>Streptophyta</taxon>
        <taxon>Embryophyta</taxon>
        <taxon>Tracheophyta</taxon>
        <taxon>Spermatophyta</taxon>
        <taxon>Magnoliopsida</taxon>
        <taxon>eudicotyledons</taxon>
        <taxon>Gunneridae</taxon>
        <taxon>Pentapetalae</taxon>
        <taxon>rosids</taxon>
        <taxon>fabids</taxon>
        <taxon>Fagales</taxon>
        <taxon>Fagaceae</taxon>
        <taxon>Fagus</taxon>
    </lineage>
</organism>
<name>A0A2N9HGL5_FAGSY</name>
<feature type="compositionally biased region" description="Basic residues" evidence="1">
    <location>
        <begin position="1"/>
        <end position="13"/>
    </location>
</feature>
<feature type="region of interest" description="Disordered" evidence="1">
    <location>
        <begin position="227"/>
        <end position="255"/>
    </location>
</feature>
<reference evidence="3" key="1">
    <citation type="submission" date="2018-02" db="EMBL/GenBank/DDBJ databases">
        <authorList>
            <person name="Cohen D.B."/>
            <person name="Kent A.D."/>
        </authorList>
    </citation>
    <scope>NUCLEOTIDE SEQUENCE</scope>
</reference>
<feature type="transmembrane region" description="Helical" evidence="2">
    <location>
        <begin position="202"/>
        <end position="221"/>
    </location>
</feature>
<evidence type="ECO:0000256" key="1">
    <source>
        <dbReference type="SAM" id="MobiDB-lite"/>
    </source>
</evidence>
<proteinExistence type="predicted"/>
<evidence type="ECO:0000256" key="2">
    <source>
        <dbReference type="SAM" id="Phobius"/>
    </source>
</evidence>
<accession>A0A2N9HGL5</accession>
<evidence type="ECO:0000313" key="3">
    <source>
        <dbReference type="EMBL" id="SPD10794.1"/>
    </source>
</evidence>
<feature type="compositionally biased region" description="Basic residues" evidence="1">
    <location>
        <begin position="235"/>
        <end position="245"/>
    </location>
</feature>
<evidence type="ECO:0008006" key="4">
    <source>
        <dbReference type="Google" id="ProtNLM"/>
    </source>
</evidence>